<name>A0AAD1Z1I1_9LAMI</name>
<keyword evidence="3" id="KW-1185">Reference proteome</keyword>
<dbReference type="GO" id="GO:0004176">
    <property type="term" value="F:ATP-dependent peptidase activity"/>
    <property type="evidence" value="ECO:0007669"/>
    <property type="project" value="InterPro"/>
</dbReference>
<dbReference type="Gene3D" id="1.10.8.60">
    <property type="match status" value="1"/>
</dbReference>
<evidence type="ECO:0000259" key="1">
    <source>
        <dbReference type="Pfam" id="PF22667"/>
    </source>
</evidence>
<sequence length="237" mass="27353">MEVIELPGYIPEEKLNIAMRHLIPRVLDQHGLNFDFLQIPEGTVKLIVQRYTREAGVHNLERNLAAIACAAVVRVAEQEHDVLLSKDVHQFASPLLESRLADGAEVEMEIIPMGVNNHDISQALRITSPLVVDEAMLEKPPRYDGRETVERVATAVVERFNLLKRLQWWEKFCWYWWGRVRCDKRNFRSTYKPQSSEMTTKLQPRMESLIRAPTRPKDLCPLASEGTPEIFVRISKP</sequence>
<proteinExistence type="predicted"/>
<dbReference type="GO" id="GO:0005524">
    <property type="term" value="F:ATP binding"/>
    <property type="evidence" value="ECO:0007669"/>
    <property type="project" value="InterPro"/>
</dbReference>
<dbReference type="Pfam" id="PF22667">
    <property type="entry name" value="Lon_lid"/>
    <property type="match status" value="1"/>
</dbReference>
<dbReference type="AlphaFoldDB" id="A0AAD1Z1I1"/>
<evidence type="ECO:0000313" key="2">
    <source>
        <dbReference type="EMBL" id="CAI9761090.1"/>
    </source>
</evidence>
<dbReference type="SUPFAM" id="SSF52540">
    <property type="entry name" value="P-loop containing nucleoside triphosphate hydrolases"/>
    <property type="match status" value="1"/>
</dbReference>
<dbReference type="EMBL" id="OU503040">
    <property type="protein sequence ID" value="CAI9761090.1"/>
    <property type="molecule type" value="Genomic_DNA"/>
</dbReference>
<protein>
    <recommendedName>
        <fullName evidence="1">Lon protease AAA+ ATPase lid domain-containing protein</fullName>
    </recommendedName>
</protein>
<accession>A0AAD1Z1I1</accession>
<dbReference type="Proteomes" id="UP000834106">
    <property type="component" value="Chromosome 5"/>
</dbReference>
<dbReference type="PANTHER" id="PTHR10046">
    <property type="entry name" value="ATP DEPENDENT LON PROTEASE FAMILY MEMBER"/>
    <property type="match status" value="1"/>
</dbReference>
<dbReference type="GO" id="GO:0030163">
    <property type="term" value="P:protein catabolic process"/>
    <property type="evidence" value="ECO:0007669"/>
    <property type="project" value="InterPro"/>
</dbReference>
<reference evidence="2" key="1">
    <citation type="submission" date="2023-05" db="EMBL/GenBank/DDBJ databases">
        <authorList>
            <person name="Huff M."/>
        </authorList>
    </citation>
    <scope>NUCLEOTIDE SEQUENCE</scope>
</reference>
<feature type="domain" description="Lon protease AAA+ ATPase lid" evidence="1">
    <location>
        <begin position="29"/>
        <end position="79"/>
    </location>
</feature>
<evidence type="ECO:0000313" key="3">
    <source>
        <dbReference type="Proteomes" id="UP000834106"/>
    </source>
</evidence>
<gene>
    <name evidence="2" type="ORF">FPE_LOCUS8520</name>
</gene>
<dbReference type="InterPro" id="IPR054594">
    <property type="entry name" value="Lon_lid"/>
</dbReference>
<dbReference type="InterPro" id="IPR027417">
    <property type="entry name" value="P-loop_NTPase"/>
</dbReference>
<dbReference type="InterPro" id="IPR027065">
    <property type="entry name" value="Lon_Prtase"/>
</dbReference>
<organism evidence="2 3">
    <name type="scientific">Fraxinus pennsylvanica</name>
    <dbReference type="NCBI Taxonomy" id="56036"/>
    <lineage>
        <taxon>Eukaryota</taxon>
        <taxon>Viridiplantae</taxon>
        <taxon>Streptophyta</taxon>
        <taxon>Embryophyta</taxon>
        <taxon>Tracheophyta</taxon>
        <taxon>Spermatophyta</taxon>
        <taxon>Magnoliopsida</taxon>
        <taxon>eudicotyledons</taxon>
        <taxon>Gunneridae</taxon>
        <taxon>Pentapetalae</taxon>
        <taxon>asterids</taxon>
        <taxon>lamiids</taxon>
        <taxon>Lamiales</taxon>
        <taxon>Oleaceae</taxon>
        <taxon>Oleeae</taxon>
        <taxon>Fraxinus</taxon>
    </lineage>
</organism>
<dbReference type="GO" id="GO:0004252">
    <property type="term" value="F:serine-type endopeptidase activity"/>
    <property type="evidence" value="ECO:0007669"/>
    <property type="project" value="InterPro"/>
</dbReference>